<protein>
    <recommendedName>
        <fullName evidence="2">Cyclic nucleotide-binding domain-containing protein</fullName>
    </recommendedName>
</protein>
<dbReference type="SUPFAM" id="SSF51206">
    <property type="entry name" value="cAMP-binding domain-like"/>
    <property type="match status" value="1"/>
</dbReference>
<feature type="compositionally biased region" description="Basic and acidic residues" evidence="1">
    <location>
        <begin position="211"/>
        <end position="253"/>
    </location>
</feature>
<evidence type="ECO:0000256" key="1">
    <source>
        <dbReference type="SAM" id="MobiDB-lite"/>
    </source>
</evidence>
<dbReference type="SMART" id="SM00100">
    <property type="entry name" value="cNMP"/>
    <property type="match status" value="1"/>
</dbReference>
<dbReference type="Gene3D" id="2.60.120.10">
    <property type="entry name" value="Jelly Rolls"/>
    <property type="match status" value="1"/>
</dbReference>
<dbReference type="AlphaFoldDB" id="A0A2N9AHZ4"/>
<dbReference type="Proteomes" id="UP000233769">
    <property type="component" value="Chromosome tk0001"/>
</dbReference>
<evidence type="ECO:0000313" key="3">
    <source>
        <dbReference type="EMBL" id="SOR26802.1"/>
    </source>
</evidence>
<reference evidence="4" key="1">
    <citation type="submission" date="2017-10" db="EMBL/GenBank/DDBJ databases">
        <authorList>
            <person name="Regsiter A."/>
            <person name="William W."/>
        </authorList>
    </citation>
    <scope>NUCLEOTIDE SEQUENCE [LARGE SCALE GENOMIC DNA]</scope>
</reference>
<dbReference type="InterPro" id="IPR014710">
    <property type="entry name" value="RmlC-like_jellyroll"/>
</dbReference>
<accession>A0A2N9AHZ4</accession>
<dbReference type="CDD" id="cd00038">
    <property type="entry name" value="CAP_ED"/>
    <property type="match status" value="1"/>
</dbReference>
<feature type="region of interest" description="Disordered" evidence="1">
    <location>
        <begin position="211"/>
        <end position="279"/>
    </location>
</feature>
<organism evidence="3 4">
    <name type="scientific">Methylorubrum extorquens</name>
    <name type="common">Methylobacterium dichloromethanicum</name>
    <name type="synonym">Methylobacterium extorquens</name>
    <dbReference type="NCBI Taxonomy" id="408"/>
    <lineage>
        <taxon>Bacteria</taxon>
        <taxon>Pseudomonadati</taxon>
        <taxon>Pseudomonadota</taxon>
        <taxon>Alphaproteobacteria</taxon>
        <taxon>Hyphomicrobiales</taxon>
        <taxon>Methylobacteriaceae</taxon>
        <taxon>Methylorubrum</taxon>
    </lineage>
</organism>
<feature type="domain" description="Cyclic nucleotide-binding" evidence="2">
    <location>
        <begin position="65"/>
        <end position="162"/>
    </location>
</feature>
<dbReference type="EMBL" id="LT962688">
    <property type="protein sequence ID" value="SOR26802.1"/>
    <property type="molecule type" value="Genomic_DNA"/>
</dbReference>
<dbReference type="PROSITE" id="PS50042">
    <property type="entry name" value="CNMP_BINDING_3"/>
    <property type="match status" value="1"/>
</dbReference>
<proteinExistence type="predicted"/>
<sequence>MFSASAGSRKYFQKLPCNPWRSVIHLVHRRLTYLGAGAWETARALAPFGSRAMPQPQQSALRNRLLKALTPGDFTRLAPHLEAVPLAMRQQLITPDQPISHASFVEEGLVSMIVDTCEGRVEIGLAGYEGFVGVPLVLGTDRTPHIAMVQAEGTALRIAALELEAALDASRALRGVLGRYVQSLIVQVGQSVYANADYNVEARLARWIPHDRRPAPHGRAAHDARVHGDDARGAPSGRDHVHAHPGGRRHDQGQARAHHRARPREAEGAGRRHLRTGRG</sequence>
<name>A0A2N9AHZ4_METEX</name>
<gene>
    <name evidence="3" type="ORF">TK0001_0200</name>
</gene>
<evidence type="ECO:0000259" key="2">
    <source>
        <dbReference type="PROSITE" id="PS50042"/>
    </source>
</evidence>
<evidence type="ECO:0000313" key="4">
    <source>
        <dbReference type="Proteomes" id="UP000233769"/>
    </source>
</evidence>
<dbReference type="InterPro" id="IPR018490">
    <property type="entry name" value="cNMP-bd_dom_sf"/>
</dbReference>
<dbReference type="InterPro" id="IPR000595">
    <property type="entry name" value="cNMP-bd_dom"/>
</dbReference>